<keyword evidence="3" id="KW-1185">Reference proteome</keyword>
<feature type="region of interest" description="Disordered" evidence="1">
    <location>
        <begin position="1"/>
        <end position="98"/>
    </location>
</feature>
<feature type="compositionally biased region" description="Pro residues" evidence="1">
    <location>
        <begin position="521"/>
        <end position="541"/>
    </location>
</feature>
<feature type="region of interest" description="Disordered" evidence="1">
    <location>
        <begin position="391"/>
        <end position="451"/>
    </location>
</feature>
<sequence length="837" mass="91741">MPRTMKHRPPLIPAGTHPSPPQSGWNVHPSSGSDWNAPPPPNSHRHALPPPQPDGNAPSTSQSNRPAPPSRNSPVANPRKRPFLEEIPEPSADIVSFPPPAWRENQFYSPHEQVIVPGSDVKWSRPPAIEPDDKNDKPKRFKLTEVNGLLVWLETSKNPDTRSVAYDRRRSRALHFDGASSAILRGVIEPGRYGMPVPAFPFMSKRDDAAVPTHSSTWMYTLKQHQGSFRPPTIPTAATLRKPPPNPFSVGPDAEDDEDGGNQGDEVAGLRDPTSDELPTNVVVLTGPLQRGIRDLDDLAASVDDRSHRSYRGGVRTLAIVRSRNSYWFLYATTTQGVIGAGLMVYFGQATSEIRFDTNEEFLRQYNASQDRWKHADLRLPPVALSPAAVLGEEQRQPAEESRSTSGAVTPAFRRVISAPPPFPKTPPATRQLPPGRAQTPLFLPSSREPTPYIGEGLREIIQPLITVHQPPPKRRKVQSEHLVLEEPPPRASPAPSPSRADESKRQSSAPSAASMERQASPPPLPLARESPAPPRSPPRPLPREATPAPTSESGVLMGSGQAESAATAPQPVQSLPPVEQPGESIPQENIPASPLSDLTDPPGTPPRPLEPIAPVEQAAQSPPPSSPPLREQRPASAMSDLTDLESECEDLSLTTVEADPPEQDHARVHNIKKVRLIVRKPEEQIATDTSSAQSTSSNTHEVLHTHGEPWDAVYHAVFRAGGAQSVKYSLVQILRDLKTGVCTIHGRYGFLNTEGELIDYGPTTEGEAIRMFEEEYAEYESGSAWEQRCTRQRQSLSSARHGKYYYVGHSVDEVDIYPAPEDEEDDRLAAEENEES</sequence>
<dbReference type="AlphaFoldDB" id="A0AAW0E0S1"/>
<feature type="compositionally biased region" description="Pro residues" evidence="1">
    <location>
        <begin position="37"/>
        <end position="53"/>
    </location>
</feature>
<protein>
    <submittedName>
        <fullName evidence="2">Uncharacterized protein</fullName>
    </submittedName>
</protein>
<accession>A0AAW0E0S1</accession>
<dbReference type="EMBL" id="JAWWNJ010000004">
    <property type="protein sequence ID" value="KAK7057338.1"/>
    <property type="molecule type" value="Genomic_DNA"/>
</dbReference>
<evidence type="ECO:0000313" key="3">
    <source>
        <dbReference type="Proteomes" id="UP001362999"/>
    </source>
</evidence>
<evidence type="ECO:0000256" key="1">
    <source>
        <dbReference type="SAM" id="MobiDB-lite"/>
    </source>
</evidence>
<feature type="compositionally biased region" description="Acidic residues" evidence="1">
    <location>
        <begin position="821"/>
        <end position="837"/>
    </location>
</feature>
<organism evidence="2 3">
    <name type="scientific">Favolaschia claudopus</name>
    <dbReference type="NCBI Taxonomy" id="2862362"/>
    <lineage>
        <taxon>Eukaryota</taxon>
        <taxon>Fungi</taxon>
        <taxon>Dikarya</taxon>
        <taxon>Basidiomycota</taxon>
        <taxon>Agaricomycotina</taxon>
        <taxon>Agaricomycetes</taxon>
        <taxon>Agaricomycetidae</taxon>
        <taxon>Agaricales</taxon>
        <taxon>Marasmiineae</taxon>
        <taxon>Mycenaceae</taxon>
        <taxon>Favolaschia</taxon>
    </lineage>
</organism>
<proteinExistence type="predicted"/>
<feature type="region of interest" description="Disordered" evidence="1">
    <location>
        <begin position="466"/>
        <end position="643"/>
    </location>
</feature>
<feature type="compositionally biased region" description="Basic and acidic residues" evidence="1">
    <location>
        <begin position="478"/>
        <end position="489"/>
    </location>
</feature>
<dbReference type="Proteomes" id="UP001362999">
    <property type="component" value="Unassembled WGS sequence"/>
</dbReference>
<evidence type="ECO:0000313" key="2">
    <source>
        <dbReference type="EMBL" id="KAK7057338.1"/>
    </source>
</evidence>
<feature type="region of interest" description="Disordered" evidence="1">
    <location>
        <begin position="818"/>
        <end position="837"/>
    </location>
</feature>
<comment type="caution">
    <text evidence="2">The sequence shown here is derived from an EMBL/GenBank/DDBJ whole genome shotgun (WGS) entry which is preliminary data.</text>
</comment>
<feature type="region of interest" description="Disordered" evidence="1">
    <location>
        <begin position="227"/>
        <end position="278"/>
    </location>
</feature>
<feature type="compositionally biased region" description="Basic and acidic residues" evidence="1">
    <location>
        <begin position="393"/>
        <end position="403"/>
    </location>
</feature>
<feature type="compositionally biased region" description="Pro residues" evidence="1">
    <location>
        <begin position="603"/>
        <end position="612"/>
    </location>
</feature>
<reference evidence="2 3" key="1">
    <citation type="journal article" date="2024" name="J Genomics">
        <title>Draft genome sequencing and assembly of Favolaschia claudopus CIRM-BRFM 2984 isolated from oak limbs.</title>
        <authorList>
            <person name="Navarro D."/>
            <person name="Drula E."/>
            <person name="Chaduli D."/>
            <person name="Cazenave R."/>
            <person name="Ahrendt S."/>
            <person name="Wang J."/>
            <person name="Lipzen A."/>
            <person name="Daum C."/>
            <person name="Barry K."/>
            <person name="Grigoriev I.V."/>
            <person name="Favel A."/>
            <person name="Rosso M.N."/>
            <person name="Martin F."/>
        </authorList>
    </citation>
    <scope>NUCLEOTIDE SEQUENCE [LARGE SCALE GENOMIC DNA]</scope>
    <source>
        <strain evidence="2 3">CIRM-BRFM 2984</strain>
    </source>
</reference>
<name>A0AAW0E0S1_9AGAR</name>
<gene>
    <name evidence="2" type="ORF">R3P38DRAFT_2759611</name>
</gene>
<feature type="compositionally biased region" description="Polar residues" evidence="1">
    <location>
        <begin position="22"/>
        <end position="34"/>
    </location>
</feature>